<accession>A0ACB9CBY7</accession>
<keyword evidence="2" id="KW-1185">Reference proteome</keyword>
<evidence type="ECO:0000313" key="1">
    <source>
        <dbReference type="EMBL" id="KAI3731703.1"/>
    </source>
</evidence>
<sequence length="170" mass="19275">MGEKVAEGGYMAPEYAMRGYLTPKADVYSFGILAMEIVSGKNNSYRHTEECFYLLDWAYLSRAKKNLLEMVDPDLGSEFSSEEALRILKVALFCTAASPSFRPTMSQTISMLEGHTDLEEFGKTVALPINDFHRYMASTNHFWEDLSETRQMPDEPHTESFVTESVTELS</sequence>
<organism evidence="1 2">
    <name type="scientific">Smallanthus sonchifolius</name>
    <dbReference type="NCBI Taxonomy" id="185202"/>
    <lineage>
        <taxon>Eukaryota</taxon>
        <taxon>Viridiplantae</taxon>
        <taxon>Streptophyta</taxon>
        <taxon>Embryophyta</taxon>
        <taxon>Tracheophyta</taxon>
        <taxon>Spermatophyta</taxon>
        <taxon>Magnoliopsida</taxon>
        <taxon>eudicotyledons</taxon>
        <taxon>Gunneridae</taxon>
        <taxon>Pentapetalae</taxon>
        <taxon>asterids</taxon>
        <taxon>campanulids</taxon>
        <taxon>Asterales</taxon>
        <taxon>Asteraceae</taxon>
        <taxon>Asteroideae</taxon>
        <taxon>Heliantheae alliance</taxon>
        <taxon>Millerieae</taxon>
        <taxon>Smallanthus</taxon>
    </lineage>
</organism>
<reference evidence="2" key="1">
    <citation type="journal article" date="2022" name="Mol. Ecol. Resour.">
        <title>The genomes of chicory, endive, great burdock and yacon provide insights into Asteraceae palaeo-polyploidization history and plant inulin production.</title>
        <authorList>
            <person name="Fan W."/>
            <person name="Wang S."/>
            <person name="Wang H."/>
            <person name="Wang A."/>
            <person name="Jiang F."/>
            <person name="Liu H."/>
            <person name="Zhao H."/>
            <person name="Xu D."/>
            <person name="Zhang Y."/>
        </authorList>
    </citation>
    <scope>NUCLEOTIDE SEQUENCE [LARGE SCALE GENOMIC DNA]</scope>
    <source>
        <strain evidence="2">cv. Yunnan</strain>
    </source>
</reference>
<dbReference type="Proteomes" id="UP001056120">
    <property type="component" value="Linkage Group LG21"/>
</dbReference>
<evidence type="ECO:0000313" key="2">
    <source>
        <dbReference type="Proteomes" id="UP001056120"/>
    </source>
</evidence>
<comment type="caution">
    <text evidence="1">The sequence shown here is derived from an EMBL/GenBank/DDBJ whole genome shotgun (WGS) entry which is preliminary data.</text>
</comment>
<proteinExistence type="predicted"/>
<gene>
    <name evidence="1" type="ORF">L1987_62892</name>
</gene>
<reference evidence="1 2" key="2">
    <citation type="journal article" date="2022" name="Mol. Ecol. Resour.">
        <title>The genomes of chicory, endive, great burdock and yacon provide insights into Asteraceae paleo-polyploidization history and plant inulin production.</title>
        <authorList>
            <person name="Fan W."/>
            <person name="Wang S."/>
            <person name="Wang H."/>
            <person name="Wang A."/>
            <person name="Jiang F."/>
            <person name="Liu H."/>
            <person name="Zhao H."/>
            <person name="Xu D."/>
            <person name="Zhang Y."/>
        </authorList>
    </citation>
    <scope>NUCLEOTIDE SEQUENCE [LARGE SCALE GENOMIC DNA]</scope>
    <source>
        <strain evidence="2">cv. Yunnan</strain>
        <tissue evidence="1">Leaves</tissue>
    </source>
</reference>
<name>A0ACB9CBY7_9ASTR</name>
<protein>
    <submittedName>
        <fullName evidence="1">Uncharacterized protein</fullName>
    </submittedName>
</protein>
<dbReference type="EMBL" id="CM042038">
    <property type="protein sequence ID" value="KAI3731703.1"/>
    <property type="molecule type" value="Genomic_DNA"/>
</dbReference>